<dbReference type="RefSeq" id="WP_276268430.1">
    <property type="nucleotide sequence ID" value="NZ_JARJLM010000596.1"/>
</dbReference>
<keyword evidence="2" id="KW-1185">Reference proteome</keyword>
<reference evidence="1 2" key="1">
    <citation type="submission" date="2023-03" db="EMBL/GenBank/DDBJ databases">
        <title>Draft assemblies of triclosan tolerant bacteria isolated from returned activated sludge.</title>
        <authorList>
            <person name="Van Hamelsveld S."/>
        </authorList>
    </citation>
    <scope>NUCLEOTIDE SEQUENCE [LARGE SCALE GENOMIC DNA]</scope>
    <source>
        <strain evidence="1 2">GW210010_S58</strain>
    </source>
</reference>
<protein>
    <submittedName>
        <fullName evidence="1">Uncharacterized protein</fullName>
    </submittedName>
</protein>
<sequence>MLWVPSGLIQRQATTGGARRLHIRRYSLRFESLGVVPLPSVTQFGAPAAGMCRLRRSNGRPVPGSRPYLRLPIGTNFT</sequence>
<comment type="caution">
    <text evidence="1">The sequence shown here is derived from an EMBL/GenBank/DDBJ whole genome shotgun (WGS) entry which is preliminary data.</text>
</comment>
<organism evidence="1 2">
    <name type="scientific">Cupriavidus basilensis</name>
    <dbReference type="NCBI Taxonomy" id="68895"/>
    <lineage>
        <taxon>Bacteria</taxon>
        <taxon>Pseudomonadati</taxon>
        <taxon>Pseudomonadota</taxon>
        <taxon>Betaproteobacteria</taxon>
        <taxon>Burkholderiales</taxon>
        <taxon>Burkholderiaceae</taxon>
        <taxon>Cupriavidus</taxon>
    </lineage>
</organism>
<dbReference type="EMBL" id="JARJLM010000596">
    <property type="protein sequence ID" value="MDF3838475.1"/>
    <property type="molecule type" value="Genomic_DNA"/>
</dbReference>
<evidence type="ECO:0000313" key="1">
    <source>
        <dbReference type="EMBL" id="MDF3838475.1"/>
    </source>
</evidence>
<dbReference type="Proteomes" id="UP001216674">
    <property type="component" value="Unassembled WGS sequence"/>
</dbReference>
<gene>
    <name evidence="1" type="ORF">P3W85_36915</name>
</gene>
<proteinExistence type="predicted"/>
<feature type="non-terminal residue" evidence="1">
    <location>
        <position position="78"/>
    </location>
</feature>
<name>A0ABT6B0S0_9BURK</name>
<accession>A0ABT6B0S0</accession>
<evidence type="ECO:0000313" key="2">
    <source>
        <dbReference type="Proteomes" id="UP001216674"/>
    </source>
</evidence>